<sequence>EVLPRSDWVAELTEPLSESNRLVWVSKSSLGIWLAQISDVNGGWRGRKSLCFVYRKLYHSAPTPCCYLGCSTGSSVVDLGFLLWAQRKPVANFETNKPKKKKKK</sequence>
<name>A0A2P5CQ14_PARAD</name>
<dbReference type="EMBL" id="JXTB01000107">
    <property type="protein sequence ID" value="PON63123.1"/>
    <property type="molecule type" value="Genomic_DNA"/>
</dbReference>
<dbReference type="Proteomes" id="UP000237105">
    <property type="component" value="Unassembled WGS sequence"/>
</dbReference>
<proteinExistence type="predicted"/>
<keyword evidence="2" id="KW-1185">Reference proteome</keyword>
<dbReference type="OrthoDB" id="10399734at2759"/>
<evidence type="ECO:0000313" key="1">
    <source>
        <dbReference type="EMBL" id="PON63123.1"/>
    </source>
</evidence>
<comment type="caution">
    <text evidence="1">The sequence shown here is derived from an EMBL/GenBank/DDBJ whole genome shotgun (WGS) entry which is preliminary data.</text>
</comment>
<protein>
    <submittedName>
        <fullName evidence="1">Uncharacterized protein</fullName>
    </submittedName>
</protein>
<reference evidence="2" key="1">
    <citation type="submission" date="2016-06" db="EMBL/GenBank/DDBJ databases">
        <title>Parallel loss of symbiosis genes in relatives of nitrogen-fixing non-legume Parasponia.</title>
        <authorList>
            <person name="Van Velzen R."/>
            <person name="Holmer R."/>
            <person name="Bu F."/>
            <person name="Rutten L."/>
            <person name="Van Zeijl A."/>
            <person name="Liu W."/>
            <person name="Santuari L."/>
            <person name="Cao Q."/>
            <person name="Sharma T."/>
            <person name="Shen D."/>
            <person name="Roswanjaya Y."/>
            <person name="Wardhani T."/>
            <person name="Kalhor M.S."/>
            <person name="Jansen J."/>
            <person name="Van den Hoogen J."/>
            <person name="Gungor B."/>
            <person name="Hartog M."/>
            <person name="Hontelez J."/>
            <person name="Verver J."/>
            <person name="Yang W.-C."/>
            <person name="Schijlen E."/>
            <person name="Repin R."/>
            <person name="Schilthuizen M."/>
            <person name="Schranz E."/>
            <person name="Heidstra R."/>
            <person name="Miyata K."/>
            <person name="Fedorova E."/>
            <person name="Kohlen W."/>
            <person name="Bisseling T."/>
            <person name="Smit S."/>
            <person name="Geurts R."/>
        </authorList>
    </citation>
    <scope>NUCLEOTIDE SEQUENCE [LARGE SCALE GENOMIC DNA]</scope>
    <source>
        <strain evidence="2">cv. WU1-14</strain>
    </source>
</reference>
<dbReference type="AlphaFoldDB" id="A0A2P5CQ14"/>
<organism evidence="1 2">
    <name type="scientific">Parasponia andersonii</name>
    <name type="common">Sponia andersonii</name>
    <dbReference type="NCBI Taxonomy" id="3476"/>
    <lineage>
        <taxon>Eukaryota</taxon>
        <taxon>Viridiplantae</taxon>
        <taxon>Streptophyta</taxon>
        <taxon>Embryophyta</taxon>
        <taxon>Tracheophyta</taxon>
        <taxon>Spermatophyta</taxon>
        <taxon>Magnoliopsida</taxon>
        <taxon>eudicotyledons</taxon>
        <taxon>Gunneridae</taxon>
        <taxon>Pentapetalae</taxon>
        <taxon>rosids</taxon>
        <taxon>fabids</taxon>
        <taxon>Rosales</taxon>
        <taxon>Cannabaceae</taxon>
        <taxon>Parasponia</taxon>
    </lineage>
</organism>
<accession>A0A2P5CQ14</accession>
<feature type="non-terminal residue" evidence="1">
    <location>
        <position position="1"/>
    </location>
</feature>
<gene>
    <name evidence="1" type="ORF">PanWU01x14_133950</name>
</gene>
<evidence type="ECO:0000313" key="2">
    <source>
        <dbReference type="Proteomes" id="UP000237105"/>
    </source>
</evidence>